<reference evidence="1" key="1">
    <citation type="submission" date="2018-11" db="EMBL/GenBank/DDBJ databases">
        <authorList>
            <consortium name="Pathogen Informatics"/>
        </authorList>
    </citation>
    <scope>NUCLEOTIDE SEQUENCE</scope>
</reference>
<name>A0A3S5BQV6_9PLAT</name>
<dbReference type="EMBL" id="CAAALY010020016">
    <property type="protein sequence ID" value="VEL14106.1"/>
    <property type="molecule type" value="Genomic_DNA"/>
</dbReference>
<proteinExistence type="predicted"/>
<gene>
    <name evidence="1" type="ORF">PXEA_LOCUS7546</name>
</gene>
<dbReference type="Proteomes" id="UP000784294">
    <property type="component" value="Unassembled WGS sequence"/>
</dbReference>
<dbReference type="AlphaFoldDB" id="A0A3S5BQV6"/>
<feature type="non-terminal residue" evidence="1">
    <location>
        <position position="104"/>
    </location>
</feature>
<evidence type="ECO:0000313" key="2">
    <source>
        <dbReference type="Proteomes" id="UP000784294"/>
    </source>
</evidence>
<sequence length="104" mass="11426">MPSRPDVPDTLLPRLLCGLVSNVQTVVVRPYTCVVSLFMAECQLTVGKQRQSICESGLRTTAPYGPIYLSLLLSPSVSLSLRLCLDSLIQSFAHSTAKYRVLLQ</sequence>
<comment type="caution">
    <text evidence="1">The sequence shown here is derived from an EMBL/GenBank/DDBJ whole genome shotgun (WGS) entry which is preliminary data.</text>
</comment>
<accession>A0A3S5BQV6</accession>
<evidence type="ECO:0000313" key="1">
    <source>
        <dbReference type="EMBL" id="VEL14106.1"/>
    </source>
</evidence>
<keyword evidence="2" id="KW-1185">Reference proteome</keyword>
<protein>
    <submittedName>
        <fullName evidence="1">Uncharacterized protein</fullName>
    </submittedName>
</protein>
<organism evidence="1 2">
    <name type="scientific">Protopolystoma xenopodis</name>
    <dbReference type="NCBI Taxonomy" id="117903"/>
    <lineage>
        <taxon>Eukaryota</taxon>
        <taxon>Metazoa</taxon>
        <taxon>Spiralia</taxon>
        <taxon>Lophotrochozoa</taxon>
        <taxon>Platyhelminthes</taxon>
        <taxon>Monogenea</taxon>
        <taxon>Polyopisthocotylea</taxon>
        <taxon>Polystomatidea</taxon>
        <taxon>Polystomatidae</taxon>
        <taxon>Protopolystoma</taxon>
    </lineage>
</organism>